<dbReference type="EMBL" id="BAABJQ010000012">
    <property type="protein sequence ID" value="GAA5189586.1"/>
    <property type="molecule type" value="Genomic_DNA"/>
</dbReference>
<evidence type="ECO:0000256" key="1">
    <source>
        <dbReference type="ARBA" id="ARBA00022679"/>
    </source>
</evidence>
<name>A0ABP9RZM2_9ACTN</name>
<keyword evidence="2" id="KW-0012">Acyltransferase</keyword>
<reference evidence="6" key="1">
    <citation type="journal article" date="2019" name="Int. J. Syst. Evol. Microbiol.">
        <title>The Global Catalogue of Microorganisms (GCM) 10K type strain sequencing project: providing services to taxonomists for standard genome sequencing and annotation.</title>
        <authorList>
            <consortium name="The Broad Institute Genomics Platform"/>
            <consortium name="The Broad Institute Genome Sequencing Center for Infectious Disease"/>
            <person name="Wu L."/>
            <person name="Ma J."/>
        </authorList>
    </citation>
    <scope>NUCLEOTIDE SEQUENCE [LARGE SCALE GENOMIC DNA]</scope>
    <source>
        <strain evidence="6">JCM 18304</strain>
    </source>
</reference>
<evidence type="ECO:0000256" key="3">
    <source>
        <dbReference type="SAM" id="MobiDB-lite"/>
    </source>
</evidence>
<feature type="domain" description="N-acetyltransferase" evidence="4">
    <location>
        <begin position="14"/>
        <end position="165"/>
    </location>
</feature>
<keyword evidence="6" id="KW-1185">Reference proteome</keyword>
<evidence type="ECO:0000313" key="5">
    <source>
        <dbReference type="EMBL" id="GAA5189586.1"/>
    </source>
</evidence>
<dbReference type="InterPro" id="IPR000182">
    <property type="entry name" value="GNAT_dom"/>
</dbReference>
<protein>
    <submittedName>
        <fullName evidence="5">GNAT family N-acetyltransferase</fullName>
    </submittedName>
</protein>
<dbReference type="Gene3D" id="3.40.630.30">
    <property type="match status" value="1"/>
</dbReference>
<sequence>MNFTAEPAVPPPSFTVRPGRAGDRDAVWPLARALATSRVPTREAFNETFDGLLDAPDRLLLVAETAEPPETGAPGEPAIVGYALAFAHRAFHSDGPVVWLEEIVVGPASRALGAGRSLMAAAEAWARDPIGAAYLALATRRAAPFYRALGYQGSATYYKRDLAGR</sequence>
<dbReference type="PROSITE" id="PS51186">
    <property type="entry name" value="GNAT"/>
    <property type="match status" value="1"/>
</dbReference>
<dbReference type="PANTHER" id="PTHR43877:SF2">
    <property type="entry name" value="AMINOALKYLPHOSPHONATE N-ACETYLTRANSFERASE-RELATED"/>
    <property type="match status" value="1"/>
</dbReference>
<dbReference type="InterPro" id="IPR050832">
    <property type="entry name" value="Bact_Acetyltransf"/>
</dbReference>
<dbReference type="PANTHER" id="PTHR43877">
    <property type="entry name" value="AMINOALKYLPHOSPHONATE N-ACETYLTRANSFERASE-RELATED-RELATED"/>
    <property type="match status" value="1"/>
</dbReference>
<dbReference type="InterPro" id="IPR016181">
    <property type="entry name" value="Acyl_CoA_acyltransferase"/>
</dbReference>
<evidence type="ECO:0000256" key="2">
    <source>
        <dbReference type="ARBA" id="ARBA00023315"/>
    </source>
</evidence>
<dbReference type="RefSeq" id="WP_345632073.1">
    <property type="nucleotide sequence ID" value="NZ_BAABJQ010000012.1"/>
</dbReference>
<feature type="region of interest" description="Disordered" evidence="3">
    <location>
        <begin position="1"/>
        <end position="20"/>
    </location>
</feature>
<dbReference type="Pfam" id="PF00583">
    <property type="entry name" value="Acetyltransf_1"/>
    <property type="match status" value="1"/>
</dbReference>
<dbReference type="Proteomes" id="UP001501570">
    <property type="component" value="Unassembled WGS sequence"/>
</dbReference>
<dbReference type="CDD" id="cd04301">
    <property type="entry name" value="NAT_SF"/>
    <property type="match status" value="1"/>
</dbReference>
<dbReference type="SUPFAM" id="SSF55729">
    <property type="entry name" value="Acyl-CoA N-acyltransferases (Nat)"/>
    <property type="match status" value="1"/>
</dbReference>
<evidence type="ECO:0000313" key="6">
    <source>
        <dbReference type="Proteomes" id="UP001501570"/>
    </source>
</evidence>
<keyword evidence="1" id="KW-0808">Transferase</keyword>
<accession>A0ABP9RZM2</accession>
<gene>
    <name evidence="5" type="ORF">GCM10023322_42730</name>
</gene>
<comment type="caution">
    <text evidence="5">The sequence shown here is derived from an EMBL/GenBank/DDBJ whole genome shotgun (WGS) entry which is preliminary data.</text>
</comment>
<proteinExistence type="predicted"/>
<organism evidence="5 6">
    <name type="scientific">Rugosimonospora acidiphila</name>
    <dbReference type="NCBI Taxonomy" id="556531"/>
    <lineage>
        <taxon>Bacteria</taxon>
        <taxon>Bacillati</taxon>
        <taxon>Actinomycetota</taxon>
        <taxon>Actinomycetes</taxon>
        <taxon>Micromonosporales</taxon>
        <taxon>Micromonosporaceae</taxon>
        <taxon>Rugosimonospora</taxon>
    </lineage>
</organism>
<evidence type="ECO:0000259" key="4">
    <source>
        <dbReference type="PROSITE" id="PS51186"/>
    </source>
</evidence>